<dbReference type="GO" id="GO:0016787">
    <property type="term" value="F:hydrolase activity"/>
    <property type="evidence" value="ECO:0007669"/>
    <property type="project" value="UniProtKB-KW"/>
</dbReference>
<dbReference type="InterPro" id="IPR029058">
    <property type="entry name" value="AB_hydrolase_fold"/>
</dbReference>
<evidence type="ECO:0000313" key="3">
    <source>
        <dbReference type="Proteomes" id="UP000683310"/>
    </source>
</evidence>
<gene>
    <name evidence="2" type="ORF">KHQ06_11190</name>
</gene>
<name>A0ABX8CW46_9NOCA</name>
<accession>A0ABX8CW46</accession>
<feature type="signal peptide" evidence="1">
    <location>
        <begin position="1"/>
        <end position="34"/>
    </location>
</feature>
<sequence>MTTSTRILARVAAAIMTAATLAGLAGIHSVEAQAQTPPTIQNLVDAINSGVKTAGKALADTGISSAPHSTIPSGNGPQMTDALAAFTFSLANENMAPAGANDWNCKPTAAHPEPVVLLHGSWMNAYDGFAYMSPQLEQAGFCVYALNYGQEGLLQQGGLGALVPGVNGIAPMEDSAAQVATFVDKVLASTGVHKVNIIGHSQGGPVADQYLKFGGGAAKVDQLITFGATHHGTTLDGIATLGRHLTDMGFNALGFSQLLVGEGLIEQVAGSKFYTTLDAAGDTVAGIHYTSVATTHDEISTPYDATFLTAGPGATVTNVTLQDGCPIDLSDHLSMMYSKRAVSIALRTLDPTGHPNLTCAFNPYAL</sequence>
<dbReference type="InterPro" id="IPR002918">
    <property type="entry name" value="Lipase_EstA/Esterase_EstB"/>
</dbReference>
<evidence type="ECO:0000256" key="1">
    <source>
        <dbReference type="SAM" id="SignalP"/>
    </source>
</evidence>
<keyword evidence="2" id="KW-0378">Hydrolase</keyword>
<dbReference type="Proteomes" id="UP000683310">
    <property type="component" value="Chromosome"/>
</dbReference>
<proteinExistence type="predicted"/>
<protein>
    <submittedName>
        <fullName evidence="2">Alpha/beta fold hydrolase</fullName>
    </submittedName>
</protein>
<dbReference type="InterPro" id="IPR053228">
    <property type="entry name" value="Stereospecific_Lipase"/>
</dbReference>
<dbReference type="Gene3D" id="3.40.50.1820">
    <property type="entry name" value="alpha/beta hydrolase"/>
    <property type="match status" value="1"/>
</dbReference>
<dbReference type="Pfam" id="PF01674">
    <property type="entry name" value="Lipase_2"/>
    <property type="match status" value="1"/>
</dbReference>
<keyword evidence="3" id="KW-1185">Reference proteome</keyword>
<dbReference type="EMBL" id="CP074371">
    <property type="protein sequence ID" value="QVI23393.1"/>
    <property type="molecule type" value="Genomic_DNA"/>
</dbReference>
<reference evidence="2 3" key="1">
    <citation type="submission" date="2021-04" db="EMBL/GenBank/DDBJ databases">
        <title>Nocardia tengchongensis.</title>
        <authorList>
            <person name="Zhuang k."/>
            <person name="Ran Y."/>
            <person name="Li W."/>
        </authorList>
    </citation>
    <scope>NUCLEOTIDE SEQUENCE [LARGE SCALE GENOMIC DNA]</scope>
    <source>
        <strain evidence="2 3">CFH S0057</strain>
    </source>
</reference>
<dbReference type="PANTHER" id="PTHR37574">
    <property type="entry name" value="LIPASE B"/>
    <property type="match status" value="1"/>
</dbReference>
<dbReference type="PANTHER" id="PTHR37574:SF1">
    <property type="entry name" value="LIPASE B"/>
    <property type="match status" value="1"/>
</dbReference>
<evidence type="ECO:0000313" key="2">
    <source>
        <dbReference type="EMBL" id="QVI23393.1"/>
    </source>
</evidence>
<dbReference type="SUPFAM" id="SSF53474">
    <property type="entry name" value="alpha/beta-Hydrolases"/>
    <property type="match status" value="1"/>
</dbReference>
<feature type="chain" id="PRO_5047427724" evidence="1">
    <location>
        <begin position="35"/>
        <end position="366"/>
    </location>
</feature>
<organism evidence="2 3">
    <name type="scientific">Nocardia tengchongensis</name>
    <dbReference type="NCBI Taxonomy" id="2055889"/>
    <lineage>
        <taxon>Bacteria</taxon>
        <taxon>Bacillati</taxon>
        <taxon>Actinomycetota</taxon>
        <taxon>Actinomycetes</taxon>
        <taxon>Mycobacteriales</taxon>
        <taxon>Nocardiaceae</taxon>
        <taxon>Nocardia</taxon>
    </lineage>
</organism>
<keyword evidence="1" id="KW-0732">Signal</keyword>